<sequence>MSEDDADCDVSVLLREAVASTTPAEGAAHAERLLGHTLSDADVDPVARYLACAEAITTAPDRDPAWLPWLVGDALARTVRTVDSPFGDRDAQVAVVARVTALAVHHRRRELDALDVAGDDLFERIVTGVRTVEHDDRPFFERVVRETATLLDEEDVGGSAVLDWQDAFDDV</sequence>
<dbReference type="EMBL" id="CP026309">
    <property type="protein sequence ID" value="AUV83071.1"/>
    <property type="molecule type" value="Genomic_DNA"/>
</dbReference>
<dbReference type="KEGG" id="srub:C2R22_16640"/>
<reference evidence="1 2" key="1">
    <citation type="submission" date="2018-01" db="EMBL/GenBank/DDBJ databases">
        <title>Complete genome sequence of Salinigranum rubrum GX10T, an extremely halophilic archaeon isolated from a marine solar saltern.</title>
        <authorList>
            <person name="Han S."/>
        </authorList>
    </citation>
    <scope>NUCLEOTIDE SEQUENCE [LARGE SCALE GENOMIC DNA]</scope>
    <source>
        <strain evidence="1 2">GX10</strain>
    </source>
</reference>
<keyword evidence="2" id="KW-1185">Reference proteome</keyword>
<name>A0A2I8VMC8_9EURY</name>
<dbReference type="Proteomes" id="UP000236584">
    <property type="component" value="Chromosome"/>
</dbReference>
<evidence type="ECO:0000313" key="1">
    <source>
        <dbReference type="EMBL" id="AUV83071.1"/>
    </source>
</evidence>
<proteinExistence type="predicted"/>
<organism evidence="1 2">
    <name type="scientific">Salinigranum rubrum</name>
    <dbReference type="NCBI Taxonomy" id="755307"/>
    <lineage>
        <taxon>Archaea</taxon>
        <taxon>Methanobacteriati</taxon>
        <taxon>Methanobacteriota</taxon>
        <taxon>Stenosarchaea group</taxon>
        <taxon>Halobacteria</taxon>
        <taxon>Halobacteriales</taxon>
        <taxon>Haloferacaceae</taxon>
        <taxon>Salinigranum</taxon>
    </lineage>
</organism>
<evidence type="ECO:0000313" key="2">
    <source>
        <dbReference type="Proteomes" id="UP000236584"/>
    </source>
</evidence>
<protein>
    <submittedName>
        <fullName evidence="1">Uncharacterized protein</fullName>
    </submittedName>
</protein>
<accession>A0A2I8VMC8</accession>
<gene>
    <name evidence="1" type="ORF">C2R22_16640</name>
</gene>
<dbReference type="AlphaFoldDB" id="A0A2I8VMC8"/>